<comment type="caution">
    <text evidence="11">The sequence shown here is derived from an EMBL/GenBank/DDBJ whole genome shotgun (WGS) entry which is preliminary data.</text>
</comment>
<name>A0AAE0ESZ0_9CHLO</name>
<evidence type="ECO:0000256" key="5">
    <source>
        <dbReference type="ARBA" id="ARBA00022840"/>
    </source>
</evidence>
<dbReference type="Pfam" id="PF00689">
    <property type="entry name" value="Cation_ATPase_C"/>
    <property type="match status" value="1"/>
</dbReference>
<dbReference type="SUPFAM" id="SSF81665">
    <property type="entry name" value="Calcium ATPase, transmembrane domain M"/>
    <property type="match status" value="1"/>
</dbReference>
<sequence>MLCLGGSRMDGCQMSGEPNAPLLGTSRLPTPEKLIALMDMDGAQGNEREELGAQGVADLLCVDTAQGLEPSLVQQRVKAYGSNLIKRKEPSTFMEILQGNLQDLIVWLILGAAVMAMIVDAFEGEELWWAAGFTTMCTVVGVIIFSTAFEYLRGRQFIRLMENVESFNVVRPGGAPGVKSSPSLRLRRAGLGDTPQVVLRGGKMLTLRSQSVVVGDVVLLETGDVPPGDGLLIGTGDLELDESTLTGEAEYIAKNQFEDNTIFAGTTVRSGSGRMLVVCTGDMTHAGKNNSLGDEEEEEKSGLEARLEDMAEAIGYWAFVAGTAFFFITLIEFLILAAAGLWEHDLHSTKDYFSVLFDLFVAALLVLIMGIPEGLPVAISLNLVLGAKEMEKENVLVKKPNKGEIMGTVTTVCTDKTGTLTTGNMAVVAIDVCGLHFADILKLKEVVPKQVAEHIKLNLALNSTARISTTSHPLSEDSESGSNTERALLRILATMFLEDFNSIRSTNTIEWSVPFSSTRKISSIVVDLLGHSTVYSKGAPEVLLQLCTTQLDASGKVVPFSDAQKKTMLHVADSKGMRSIAIATRRLPKSFDIAQAPAGSPLQAGLPEGSPENELSFVGILCLQDPLRPEVAGAVAHCATAGVNVIMVTGDSLSTAQAVALGCGLLDRSRGDTVMQGPEFRGLVVSKDAQSSDDSNSISINQEAFDKIWPSLRVLARSSPVDKYLLVKGLMNSELYKSGRSDIHPDLQARLRSYDAFLLMVITHAGGLVFFDLDMKYWRIAVNGDGRRVEVVAVTGDGVNDIPAMQKANVGVAMGGGHQAAVEAAEVVLTDDKFSSLVMGIKWGRNIRDAACKFIQFQLIITFVFMLVLLVEVLVFMNSSPLSLVQSLWLNLVQDTLGALALASDRADTDMLKRKPISNAAPLISQRMYVNIVAQTLFQSCQLLLLAHLYELEESDTVESDSDALLHRWWDYAMGRVDDSDSDGSGYNSAIVFNVMVMQTLANQFCMRKIYGEINFLAGAKDNAWFIAVSSLEFGLQVRAH</sequence>
<dbReference type="InterPro" id="IPR023299">
    <property type="entry name" value="ATPase_P-typ_cyto_dom_N"/>
</dbReference>
<dbReference type="Pfam" id="PF08282">
    <property type="entry name" value="Hydrolase_3"/>
    <property type="match status" value="1"/>
</dbReference>
<dbReference type="InterPro" id="IPR036412">
    <property type="entry name" value="HAD-like_sf"/>
</dbReference>
<keyword evidence="6" id="KW-0460">Magnesium</keyword>
<keyword evidence="12" id="KW-1185">Reference proteome</keyword>
<evidence type="ECO:0000256" key="2">
    <source>
        <dbReference type="ARBA" id="ARBA00022692"/>
    </source>
</evidence>
<keyword evidence="7 9" id="KW-1133">Transmembrane helix</keyword>
<dbReference type="GO" id="GO:0005388">
    <property type="term" value="F:P-type calcium transporter activity"/>
    <property type="evidence" value="ECO:0007669"/>
    <property type="project" value="TreeGrafter"/>
</dbReference>
<keyword evidence="3" id="KW-0479">Metal-binding</keyword>
<evidence type="ECO:0000313" key="12">
    <source>
        <dbReference type="Proteomes" id="UP001190700"/>
    </source>
</evidence>
<evidence type="ECO:0000256" key="9">
    <source>
        <dbReference type="SAM" id="Phobius"/>
    </source>
</evidence>
<dbReference type="InterPro" id="IPR023214">
    <property type="entry name" value="HAD_sf"/>
</dbReference>
<dbReference type="PRINTS" id="PR00121">
    <property type="entry name" value="NAKATPASE"/>
</dbReference>
<evidence type="ECO:0000256" key="8">
    <source>
        <dbReference type="ARBA" id="ARBA00023136"/>
    </source>
</evidence>
<dbReference type="SUPFAM" id="SSF81660">
    <property type="entry name" value="Metal cation-transporting ATPase, ATP-binding domain N"/>
    <property type="match status" value="1"/>
</dbReference>
<feature type="domain" description="Cation-transporting P-type ATPase N-terminal" evidence="10">
    <location>
        <begin position="47"/>
        <end position="121"/>
    </location>
</feature>
<dbReference type="GO" id="GO:0046872">
    <property type="term" value="F:metal ion binding"/>
    <property type="evidence" value="ECO:0007669"/>
    <property type="project" value="UniProtKB-KW"/>
</dbReference>
<dbReference type="GO" id="GO:0005886">
    <property type="term" value="C:plasma membrane"/>
    <property type="evidence" value="ECO:0007669"/>
    <property type="project" value="TreeGrafter"/>
</dbReference>
<keyword evidence="8 9" id="KW-0472">Membrane</keyword>
<dbReference type="GO" id="GO:0012505">
    <property type="term" value="C:endomembrane system"/>
    <property type="evidence" value="ECO:0007669"/>
    <property type="project" value="UniProtKB-SubCell"/>
</dbReference>
<dbReference type="SMART" id="SM00831">
    <property type="entry name" value="Cation_ATPase_N"/>
    <property type="match status" value="1"/>
</dbReference>
<dbReference type="GO" id="GO:0016887">
    <property type="term" value="F:ATP hydrolysis activity"/>
    <property type="evidence" value="ECO:0007669"/>
    <property type="project" value="InterPro"/>
</dbReference>
<dbReference type="EMBL" id="LGRX02033821">
    <property type="protein sequence ID" value="KAK3239798.1"/>
    <property type="molecule type" value="Genomic_DNA"/>
</dbReference>
<dbReference type="Pfam" id="PF00122">
    <property type="entry name" value="E1-E2_ATPase"/>
    <property type="match status" value="1"/>
</dbReference>
<dbReference type="PANTHER" id="PTHR24093:SF369">
    <property type="entry name" value="CALCIUM-TRANSPORTING ATPASE"/>
    <property type="match status" value="1"/>
</dbReference>
<accession>A0AAE0ESZ0</accession>
<comment type="subcellular location">
    <subcellularLocation>
        <location evidence="1">Endomembrane system</location>
        <topology evidence="1">Multi-pass membrane protein</topology>
    </subcellularLocation>
</comment>
<feature type="transmembrane region" description="Helical" evidence="9">
    <location>
        <begin position="128"/>
        <end position="152"/>
    </location>
</feature>
<feature type="transmembrane region" description="Helical" evidence="9">
    <location>
        <begin position="104"/>
        <end position="122"/>
    </location>
</feature>
<dbReference type="Pfam" id="PF13246">
    <property type="entry name" value="Cation_ATPase"/>
    <property type="match status" value="1"/>
</dbReference>
<dbReference type="NCBIfam" id="TIGR01494">
    <property type="entry name" value="ATPase_P-type"/>
    <property type="match status" value="1"/>
</dbReference>
<dbReference type="Pfam" id="PF00690">
    <property type="entry name" value="Cation_ATPase_N"/>
    <property type="match status" value="1"/>
</dbReference>
<feature type="transmembrane region" description="Helical" evidence="9">
    <location>
        <begin position="854"/>
        <end position="876"/>
    </location>
</feature>
<reference evidence="11 12" key="1">
    <citation type="journal article" date="2015" name="Genome Biol. Evol.">
        <title>Comparative Genomics of a Bacterivorous Green Alga Reveals Evolutionary Causalities and Consequences of Phago-Mixotrophic Mode of Nutrition.</title>
        <authorList>
            <person name="Burns J.A."/>
            <person name="Paasch A."/>
            <person name="Narechania A."/>
            <person name="Kim E."/>
        </authorList>
    </citation>
    <scope>NUCLEOTIDE SEQUENCE [LARGE SCALE GENOMIC DNA]</scope>
    <source>
        <strain evidence="11 12">PLY_AMNH</strain>
    </source>
</reference>
<dbReference type="InterPro" id="IPR018303">
    <property type="entry name" value="ATPase_P-typ_P_site"/>
</dbReference>
<evidence type="ECO:0000256" key="6">
    <source>
        <dbReference type="ARBA" id="ARBA00022842"/>
    </source>
</evidence>
<keyword evidence="4" id="KW-0547">Nucleotide-binding</keyword>
<dbReference type="InterPro" id="IPR001757">
    <property type="entry name" value="P_typ_ATPase"/>
</dbReference>
<gene>
    <name evidence="11" type="ORF">CYMTET_50301</name>
</gene>
<dbReference type="AlphaFoldDB" id="A0AAE0ESZ0"/>
<dbReference type="InterPro" id="IPR004014">
    <property type="entry name" value="ATPase_P-typ_cation-transptr_N"/>
</dbReference>
<dbReference type="PROSITE" id="PS00154">
    <property type="entry name" value="ATPASE_E1_E2"/>
    <property type="match status" value="1"/>
</dbReference>
<dbReference type="PANTHER" id="PTHR24093">
    <property type="entry name" value="CATION TRANSPORTING ATPASE"/>
    <property type="match status" value="1"/>
</dbReference>
<keyword evidence="2 9" id="KW-0812">Transmembrane</keyword>
<feature type="transmembrane region" description="Helical" evidence="9">
    <location>
        <begin position="359"/>
        <end position="385"/>
    </location>
</feature>
<dbReference type="Proteomes" id="UP001190700">
    <property type="component" value="Unassembled WGS sequence"/>
</dbReference>
<dbReference type="Gene3D" id="3.40.1110.10">
    <property type="entry name" value="Calcium-transporting ATPase, cytoplasmic domain N"/>
    <property type="match status" value="1"/>
</dbReference>
<dbReference type="InterPro" id="IPR059000">
    <property type="entry name" value="ATPase_P-type_domA"/>
</dbReference>
<evidence type="ECO:0000256" key="4">
    <source>
        <dbReference type="ARBA" id="ARBA00022741"/>
    </source>
</evidence>
<evidence type="ECO:0000256" key="1">
    <source>
        <dbReference type="ARBA" id="ARBA00004127"/>
    </source>
</evidence>
<evidence type="ECO:0000313" key="11">
    <source>
        <dbReference type="EMBL" id="KAK3239798.1"/>
    </source>
</evidence>
<dbReference type="SUPFAM" id="SSF56784">
    <property type="entry name" value="HAD-like"/>
    <property type="match status" value="1"/>
</dbReference>
<proteinExistence type="predicted"/>
<dbReference type="PRINTS" id="PR00119">
    <property type="entry name" value="CATATPASE"/>
</dbReference>
<evidence type="ECO:0000256" key="3">
    <source>
        <dbReference type="ARBA" id="ARBA00022723"/>
    </source>
</evidence>
<organism evidence="11 12">
    <name type="scientific">Cymbomonas tetramitiformis</name>
    <dbReference type="NCBI Taxonomy" id="36881"/>
    <lineage>
        <taxon>Eukaryota</taxon>
        <taxon>Viridiplantae</taxon>
        <taxon>Chlorophyta</taxon>
        <taxon>Pyramimonadophyceae</taxon>
        <taxon>Pyramimonadales</taxon>
        <taxon>Pyramimonadaceae</taxon>
        <taxon>Cymbomonas</taxon>
    </lineage>
</organism>
<evidence type="ECO:0000259" key="10">
    <source>
        <dbReference type="SMART" id="SM00831"/>
    </source>
</evidence>
<dbReference type="InterPro" id="IPR023298">
    <property type="entry name" value="ATPase_P-typ_TM_dom_sf"/>
</dbReference>
<dbReference type="InterPro" id="IPR006068">
    <property type="entry name" value="ATPase_P-typ_cation-transptr_C"/>
</dbReference>
<keyword evidence="5" id="KW-0067">ATP-binding</keyword>
<dbReference type="Gene3D" id="2.70.150.10">
    <property type="entry name" value="Calcium-transporting ATPase, cytoplasmic transduction domain A"/>
    <property type="match status" value="1"/>
</dbReference>
<dbReference type="SUPFAM" id="SSF81653">
    <property type="entry name" value="Calcium ATPase, transduction domain A"/>
    <property type="match status" value="1"/>
</dbReference>
<dbReference type="GO" id="GO:0005524">
    <property type="term" value="F:ATP binding"/>
    <property type="evidence" value="ECO:0007669"/>
    <property type="project" value="UniProtKB-KW"/>
</dbReference>
<dbReference type="Gene3D" id="3.40.50.1000">
    <property type="entry name" value="HAD superfamily/HAD-like"/>
    <property type="match status" value="1"/>
</dbReference>
<feature type="transmembrane region" description="Helical" evidence="9">
    <location>
        <begin position="316"/>
        <end position="339"/>
    </location>
</feature>
<dbReference type="InterPro" id="IPR008250">
    <property type="entry name" value="ATPase_P-typ_transduc_dom_A_sf"/>
</dbReference>
<evidence type="ECO:0000256" key="7">
    <source>
        <dbReference type="ARBA" id="ARBA00022989"/>
    </source>
</evidence>
<protein>
    <recommendedName>
        <fullName evidence="10">Cation-transporting P-type ATPase N-terminal domain-containing protein</fullName>
    </recommendedName>
</protein>
<dbReference type="Gene3D" id="1.20.1110.10">
    <property type="entry name" value="Calcium-transporting ATPase, transmembrane domain"/>
    <property type="match status" value="2"/>
</dbReference>